<reference evidence="1 2" key="1">
    <citation type="journal article" date="2022" name="Hortic Res">
        <title>A haplotype resolved chromosomal level avocado genome allows analysis of novel avocado genes.</title>
        <authorList>
            <person name="Nath O."/>
            <person name="Fletcher S.J."/>
            <person name="Hayward A."/>
            <person name="Shaw L.M."/>
            <person name="Masouleh A.K."/>
            <person name="Furtado A."/>
            <person name="Henry R.J."/>
            <person name="Mitter N."/>
        </authorList>
    </citation>
    <scope>NUCLEOTIDE SEQUENCE [LARGE SCALE GENOMIC DNA]</scope>
    <source>
        <strain evidence="2">cv. Hass</strain>
    </source>
</reference>
<gene>
    <name evidence="1" type="ORF">MRB53_006184</name>
</gene>
<proteinExistence type="predicted"/>
<evidence type="ECO:0000313" key="1">
    <source>
        <dbReference type="EMBL" id="KAJ8644436.1"/>
    </source>
</evidence>
<accession>A0ACC2MGG4</accession>
<organism evidence="1 2">
    <name type="scientific">Persea americana</name>
    <name type="common">Avocado</name>
    <dbReference type="NCBI Taxonomy" id="3435"/>
    <lineage>
        <taxon>Eukaryota</taxon>
        <taxon>Viridiplantae</taxon>
        <taxon>Streptophyta</taxon>
        <taxon>Embryophyta</taxon>
        <taxon>Tracheophyta</taxon>
        <taxon>Spermatophyta</taxon>
        <taxon>Magnoliopsida</taxon>
        <taxon>Magnoliidae</taxon>
        <taxon>Laurales</taxon>
        <taxon>Lauraceae</taxon>
        <taxon>Persea</taxon>
    </lineage>
</organism>
<sequence length="114" mass="12673">MTEFGVDGKSSKLIYEFNIDAMRLKCDSSPMLQRRCVLNKSTIAFTFCKAKMSILATLCTRVDVDPDIHILPRQNVNTCVTIDIGFNAPGSTSTMQANTGLHILPLTFPLCMQR</sequence>
<comment type="caution">
    <text evidence="1">The sequence shown here is derived from an EMBL/GenBank/DDBJ whole genome shotgun (WGS) entry which is preliminary data.</text>
</comment>
<protein>
    <submittedName>
        <fullName evidence="1">Uncharacterized protein</fullName>
    </submittedName>
</protein>
<keyword evidence="2" id="KW-1185">Reference proteome</keyword>
<dbReference type="Proteomes" id="UP001234297">
    <property type="component" value="Chromosome 2"/>
</dbReference>
<dbReference type="EMBL" id="CM056810">
    <property type="protein sequence ID" value="KAJ8644436.1"/>
    <property type="molecule type" value="Genomic_DNA"/>
</dbReference>
<name>A0ACC2MGG4_PERAE</name>
<evidence type="ECO:0000313" key="2">
    <source>
        <dbReference type="Proteomes" id="UP001234297"/>
    </source>
</evidence>